<reference evidence="1" key="1">
    <citation type="submission" date="2021-01" db="EMBL/GenBank/DDBJ databases">
        <authorList>
            <person name="Li R."/>
            <person name="Bekaert M."/>
        </authorList>
    </citation>
    <scope>NUCLEOTIDE SEQUENCE</scope>
    <source>
        <strain evidence="1">Farmed</strain>
    </source>
</reference>
<dbReference type="OrthoDB" id="6073372at2759"/>
<evidence type="ECO:0000313" key="2">
    <source>
        <dbReference type="Proteomes" id="UP000597762"/>
    </source>
</evidence>
<organism evidence="1 2">
    <name type="scientific">Acanthosepion pharaonis</name>
    <name type="common">Pharaoh cuttlefish</name>
    <name type="synonym">Sepia pharaonis</name>
    <dbReference type="NCBI Taxonomy" id="158019"/>
    <lineage>
        <taxon>Eukaryota</taxon>
        <taxon>Metazoa</taxon>
        <taxon>Spiralia</taxon>
        <taxon>Lophotrochozoa</taxon>
        <taxon>Mollusca</taxon>
        <taxon>Cephalopoda</taxon>
        <taxon>Coleoidea</taxon>
        <taxon>Decapodiformes</taxon>
        <taxon>Sepiida</taxon>
        <taxon>Sepiina</taxon>
        <taxon>Sepiidae</taxon>
        <taxon>Acanthosepion</taxon>
    </lineage>
</organism>
<dbReference type="InterPro" id="IPR034629">
    <property type="entry name" value="PTCD2"/>
</dbReference>
<dbReference type="GO" id="GO:0050684">
    <property type="term" value="P:regulation of mRNA processing"/>
    <property type="evidence" value="ECO:0007669"/>
    <property type="project" value="InterPro"/>
</dbReference>
<accession>A0A812BLF7</accession>
<gene>
    <name evidence="1" type="ORF">SPHA_18894</name>
</gene>
<dbReference type="Proteomes" id="UP000597762">
    <property type="component" value="Unassembled WGS sequence"/>
</dbReference>
<dbReference type="GO" id="GO:0003723">
    <property type="term" value="F:RNA binding"/>
    <property type="evidence" value="ECO:0007669"/>
    <property type="project" value="TreeGrafter"/>
</dbReference>
<comment type="caution">
    <text evidence="1">The sequence shown here is derived from an EMBL/GenBank/DDBJ whole genome shotgun (WGS) entry which is preliminary data.</text>
</comment>
<dbReference type="PANTHER" id="PTHR14700:SF0">
    <property type="entry name" value="PENTATRICOPEPTIDE REPEAT-CONTAINING PROTEIN 2, MITOCHONDRIAL"/>
    <property type="match status" value="1"/>
</dbReference>
<dbReference type="GO" id="GO:0005739">
    <property type="term" value="C:mitochondrion"/>
    <property type="evidence" value="ECO:0007669"/>
    <property type="project" value="InterPro"/>
</dbReference>
<evidence type="ECO:0000313" key="1">
    <source>
        <dbReference type="EMBL" id="CAE1233237.1"/>
    </source>
</evidence>
<keyword evidence="2" id="KW-1185">Reference proteome</keyword>
<dbReference type="GO" id="GO:0007005">
    <property type="term" value="P:mitochondrion organization"/>
    <property type="evidence" value="ECO:0007669"/>
    <property type="project" value="TreeGrafter"/>
</dbReference>
<proteinExistence type="predicted"/>
<dbReference type="PANTHER" id="PTHR14700">
    <property type="entry name" value="PENTATRICOPEPTIDE REPEAT-CONTAINING PROTEIN 2, MITOCHONDRIAL"/>
    <property type="match status" value="1"/>
</dbReference>
<dbReference type="EMBL" id="CAHIKZ030000682">
    <property type="protein sequence ID" value="CAE1233237.1"/>
    <property type="molecule type" value="Genomic_DNA"/>
</dbReference>
<dbReference type="AlphaFoldDB" id="A0A812BLF7"/>
<sequence length="393" mass="45644">MAAFSLPHVLRFSRQGASFFISSSQRFLQQNYVPILQCKRNLFCQEILGLDGFQRQRLMINDRLGNLREKFIDRMNEVADEEKQQTIFTDDLKTIVHVAQNDEEVNLMKVMLLRYCKDSSAQRFNQYVFGPVILRLLYTLKKTDLALELFLNESTKSIFNQMASCTILLDLLYESKRYEDVINIYKEINERKLNGYIYPGDCTTIVMASFFAMNTPEALQQCKELMIACNKANANISNRGIIFGAMLALNQNDNALALEMIATRNDNFNFVIKNIKGICFARMGRVEDTFPILRSILQHDTPYKNRQMKVFPNMLSEIKSEMEKVNDPKMAQQLQLIEQSLKVGAFISDVPLEDFVRQTIVKVRQTQNSFKSRERSFVRGFRSRQQQISDNQN</sequence>
<name>A0A812BLF7_ACAPH</name>
<protein>
    <submittedName>
        <fullName evidence="1">PTCD2</fullName>
    </submittedName>
</protein>